<accession>A0A835SVZ2</accession>
<evidence type="ECO:0000256" key="9">
    <source>
        <dbReference type="ARBA" id="ARBA00022840"/>
    </source>
</evidence>
<dbReference type="GO" id="GO:0003676">
    <property type="term" value="F:nucleic acid binding"/>
    <property type="evidence" value="ECO:0007669"/>
    <property type="project" value="InterPro"/>
</dbReference>
<dbReference type="Pfam" id="PF00271">
    <property type="entry name" value="Helicase_C"/>
    <property type="match status" value="1"/>
</dbReference>
<dbReference type="Proteomes" id="UP000613740">
    <property type="component" value="Unassembled WGS sequence"/>
</dbReference>
<evidence type="ECO:0000256" key="1">
    <source>
        <dbReference type="ARBA" id="ARBA00004604"/>
    </source>
</evidence>
<dbReference type="FunFam" id="3.40.50.300:FF:000008">
    <property type="entry name" value="ATP-dependent RNA helicase RhlB"/>
    <property type="match status" value="1"/>
</dbReference>
<keyword evidence="8 12" id="KW-0347">Helicase</keyword>
<dbReference type="CDD" id="cd18787">
    <property type="entry name" value="SF2_C_DEAD"/>
    <property type="match status" value="1"/>
</dbReference>
<evidence type="ECO:0000256" key="5">
    <source>
        <dbReference type="ARBA" id="ARBA00022552"/>
    </source>
</evidence>
<protein>
    <recommendedName>
        <fullName evidence="3">RNA helicase</fullName>
        <ecNumber evidence="3">3.6.4.13</ecNumber>
    </recommendedName>
</protein>
<evidence type="ECO:0000256" key="11">
    <source>
        <dbReference type="ARBA" id="ARBA00037449"/>
    </source>
</evidence>
<keyword evidence="5" id="KW-0698">rRNA processing</keyword>
<dbReference type="OrthoDB" id="196131at2759"/>
<keyword evidence="7 12" id="KW-0378">Hydrolase</keyword>
<dbReference type="GO" id="GO:0016787">
    <property type="term" value="F:hydrolase activity"/>
    <property type="evidence" value="ECO:0007669"/>
    <property type="project" value="UniProtKB-KW"/>
</dbReference>
<keyword evidence="9 12" id="KW-0067">ATP-binding</keyword>
<evidence type="ECO:0000313" key="17">
    <source>
        <dbReference type="Proteomes" id="UP000613740"/>
    </source>
</evidence>
<comment type="subcellular location">
    <subcellularLocation>
        <location evidence="1">Nucleus</location>
        <location evidence="1">Nucleolus</location>
    </subcellularLocation>
</comment>
<feature type="region of interest" description="Disordered" evidence="13">
    <location>
        <begin position="54"/>
        <end position="153"/>
    </location>
</feature>
<evidence type="ECO:0000256" key="7">
    <source>
        <dbReference type="ARBA" id="ARBA00022801"/>
    </source>
</evidence>
<dbReference type="InterPro" id="IPR011545">
    <property type="entry name" value="DEAD/DEAH_box_helicase_dom"/>
</dbReference>
<dbReference type="InterPro" id="IPR044742">
    <property type="entry name" value="DEAD/DEAH_RhlB"/>
</dbReference>
<comment type="similarity">
    <text evidence="2">Belongs to the DEAD box helicase family. DDX5/DBP2 subfamily.</text>
</comment>
<comment type="caution">
    <text evidence="16">The sequence shown here is derived from an EMBL/GenBank/DDBJ whole genome shotgun (WGS) entry which is preliminary data.</text>
</comment>
<dbReference type="InterPro" id="IPR014001">
    <property type="entry name" value="Helicase_ATP-bd"/>
</dbReference>
<dbReference type="Pfam" id="PF00270">
    <property type="entry name" value="DEAD"/>
    <property type="match status" value="1"/>
</dbReference>
<dbReference type="CDD" id="cd00268">
    <property type="entry name" value="DEADc"/>
    <property type="match status" value="1"/>
</dbReference>
<dbReference type="SMART" id="SM00490">
    <property type="entry name" value="HELICc"/>
    <property type="match status" value="1"/>
</dbReference>
<dbReference type="InterPro" id="IPR027417">
    <property type="entry name" value="P-loop_NTPase"/>
</dbReference>
<evidence type="ECO:0000256" key="13">
    <source>
        <dbReference type="SAM" id="MobiDB-lite"/>
    </source>
</evidence>
<reference evidence="16" key="1">
    <citation type="journal article" date="2020" name="bioRxiv">
        <title>Comparative genomics of Chlamydomonas.</title>
        <authorList>
            <person name="Craig R.J."/>
            <person name="Hasan A.R."/>
            <person name="Ness R.W."/>
            <person name="Keightley P.D."/>
        </authorList>
    </citation>
    <scope>NUCLEOTIDE SEQUENCE</scope>
    <source>
        <strain evidence="16">CCAP 11/173</strain>
    </source>
</reference>
<keyword evidence="10" id="KW-0539">Nucleus</keyword>
<dbReference type="GO" id="GO:0003724">
    <property type="term" value="F:RNA helicase activity"/>
    <property type="evidence" value="ECO:0007669"/>
    <property type="project" value="UniProtKB-EC"/>
</dbReference>
<evidence type="ECO:0000256" key="2">
    <source>
        <dbReference type="ARBA" id="ARBA00009334"/>
    </source>
</evidence>
<dbReference type="EMBL" id="JAEHOD010000104">
    <property type="protein sequence ID" value="KAG2426876.1"/>
    <property type="molecule type" value="Genomic_DNA"/>
</dbReference>
<dbReference type="PANTHER" id="PTHR47958">
    <property type="entry name" value="ATP-DEPENDENT RNA HELICASE DBP3"/>
    <property type="match status" value="1"/>
</dbReference>
<evidence type="ECO:0000256" key="12">
    <source>
        <dbReference type="RuleBase" id="RU000492"/>
    </source>
</evidence>
<keyword evidence="6 12" id="KW-0547">Nucleotide-binding</keyword>
<name>A0A835SVZ2_9CHLO</name>
<dbReference type="InterPro" id="IPR001650">
    <property type="entry name" value="Helicase_C-like"/>
</dbReference>
<feature type="compositionally biased region" description="Basic residues" evidence="13">
    <location>
        <begin position="117"/>
        <end position="143"/>
    </location>
</feature>
<evidence type="ECO:0000256" key="6">
    <source>
        <dbReference type="ARBA" id="ARBA00022741"/>
    </source>
</evidence>
<dbReference type="SUPFAM" id="SSF52540">
    <property type="entry name" value="P-loop containing nucleoside triphosphate hydrolases"/>
    <property type="match status" value="1"/>
</dbReference>
<dbReference type="PROSITE" id="PS51192">
    <property type="entry name" value="HELICASE_ATP_BIND_1"/>
    <property type="match status" value="1"/>
</dbReference>
<evidence type="ECO:0000256" key="8">
    <source>
        <dbReference type="ARBA" id="ARBA00022806"/>
    </source>
</evidence>
<dbReference type="AlphaFoldDB" id="A0A835SVZ2"/>
<dbReference type="GO" id="GO:0005524">
    <property type="term" value="F:ATP binding"/>
    <property type="evidence" value="ECO:0007669"/>
    <property type="project" value="UniProtKB-KW"/>
</dbReference>
<evidence type="ECO:0000256" key="3">
    <source>
        <dbReference type="ARBA" id="ARBA00012552"/>
    </source>
</evidence>
<dbReference type="EC" id="3.6.4.13" evidence="3"/>
<keyword evidence="4" id="KW-0690">Ribosome biogenesis</keyword>
<dbReference type="SMART" id="SM00487">
    <property type="entry name" value="DEXDc"/>
    <property type="match status" value="1"/>
</dbReference>
<proteinExistence type="inferred from homology"/>
<evidence type="ECO:0000259" key="14">
    <source>
        <dbReference type="PROSITE" id="PS51192"/>
    </source>
</evidence>
<feature type="domain" description="Helicase ATP-binding" evidence="14">
    <location>
        <begin position="238"/>
        <end position="415"/>
    </location>
</feature>
<organism evidence="16 17">
    <name type="scientific">Chlamydomonas schloesseri</name>
    <dbReference type="NCBI Taxonomy" id="2026947"/>
    <lineage>
        <taxon>Eukaryota</taxon>
        <taxon>Viridiplantae</taxon>
        <taxon>Chlorophyta</taxon>
        <taxon>core chlorophytes</taxon>
        <taxon>Chlorophyceae</taxon>
        <taxon>CS clade</taxon>
        <taxon>Chlamydomonadales</taxon>
        <taxon>Chlamydomonadaceae</taxon>
        <taxon>Chlamydomonas</taxon>
    </lineage>
</organism>
<dbReference type="PROSITE" id="PS00039">
    <property type="entry name" value="DEAD_ATP_HELICASE"/>
    <property type="match status" value="1"/>
</dbReference>
<keyword evidence="17" id="KW-1185">Reference proteome</keyword>
<sequence>MSADTPAAAKLAKFQKKLAKVQKQLKAGELTADEAREEESRLTKKVKKFQALAAVEAEAEAPEAAEEPKEKKKGKKNKKRAGEEEAAAAEDAKPAKKAKKTGKEADEDAADGETANGHHHHHHHHHHHRHHRHHHHSKHHRKHAEVGSSDLANKGKPIVKSLYEEHPDVTALSAEKVAQLRAERETVVEGFGPDDDFVAGGHTDIKPVLKFEHTGLPPNMLHATRNFVAPSPIQAQCWPIILAGRDLIGIAATGSGKTLGFGLPMLRHIAAQRDAGIVSGKGPFAVVMAPTRELALQINEVLEEAGSKCGVRTVCVYGGVPKPPQIQALRSGVEVVVGTPGRMEDLLNDGALKLNQITYAVLDEADRMLDLGFEPHIRAIMNLTRADRQTLMFSATWPTAVQKLAVAFLSHPVKVTIGSQDLAASHSITQHVEVIEPHARDARLLDLLQQYHGGAKGRKNRVIIFVLYKKEAPRVEQLLTRKGWKAVAIHGDISQQQRTDAVEKFKSGSVPLLIATDVAARGLDIPDVEVVINYSFPLTTEDYVHRIGRTGRAGKTGVAHTFFCAGPDKPRAGELINVLREAGQEVPADLLKFGTAVKKKESKMYGAHFRDVDVHAKATKVTFDDDD</sequence>
<dbReference type="PROSITE" id="PS51194">
    <property type="entry name" value="HELICASE_CTER"/>
    <property type="match status" value="1"/>
</dbReference>
<dbReference type="Gene3D" id="3.40.50.300">
    <property type="entry name" value="P-loop containing nucleotide triphosphate hydrolases"/>
    <property type="match status" value="2"/>
</dbReference>
<evidence type="ECO:0000259" key="15">
    <source>
        <dbReference type="PROSITE" id="PS51194"/>
    </source>
</evidence>
<comment type="function">
    <text evidence="11">ATP-dependent RNA helicase required for 60S ribosomal subunit synthesis. Involved in efficient pre-rRNA processing, predominantly at site A3, which is necessary for the normal formation of 25S and 5.8S rRNAs.</text>
</comment>
<evidence type="ECO:0000313" key="16">
    <source>
        <dbReference type="EMBL" id="KAG2426876.1"/>
    </source>
</evidence>
<gene>
    <name evidence="16" type="ORF">HYH02_014728</name>
</gene>
<evidence type="ECO:0000256" key="4">
    <source>
        <dbReference type="ARBA" id="ARBA00022517"/>
    </source>
</evidence>
<feature type="domain" description="Helicase C-terminal" evidence="15">
    <location>
        <begin position="447"/>
        <end position="594"/>
    </location>
</feature>
<evidence type="ECO:0000256" key="10">
    <source>
        <dbReference type="ARBA" id="ARBA00023242"/>
    </source>
</evidence>
<feature type="region of interest" description="Disordered" evidence="13">
    <location>
        <begin position="25"/>
        <end position="44"/>
    </location>
</feature>
<dbReference type="InterPro" id="IPR000629">
    <property type="entry name" value="RNA-helicase_DEAD-box_CS"/>
</dbReference>